<dbReference type="InterPro" id="IPR021729">
    <property type="entry name" value="DUF3298"/>
</dbReference>
<evidence type="ECO:0000259" key="3">
    <source>
        <dbReference type="Pfam" id="PF11738"/>
    </source>
</evidence>
<keyword evidence="6" id="KW-1185">Reference proteome</keyword>
<dbReference type="STRING" id="1123281.SAMN02745180_01157"/>
<keyword evidence="1" id="KW-0732">Signal</keyword>
<proteinExistence type="predicted"/>
<evidence type="ECO:0000259" key="4">
    <source>
        <dbReference type="Pfam" id="PF13739"/>
    </source>
</evidence>
<dbReference type="AlphaFoldDB" id="A0A1M5WBA5"/>
<dbReference type="Pfam" id="PF13739">
    <property type="entry name" value="PdaC"/>
    <property type="match status" value="1"/>
</dbReference>
<gene>
    <name evidence="5" type="ORF">SAMN02745180_01157</name>
</gene>
<dbReference type="InterPro" id="IPR037126">
    <property type="entry name" value="PdaC/RsiV-like_sf"/>
</dbReference>
<sequence length="510" mass="59056">MNRKKILITCLAASMTLSSISFAYADKANKNDKIQNGNQQKIITQIEKKNKSEIKVTKEIVKNKEGNITLYMEIPVIDGLTDVKFQDQINKTINQKAYDLMEEFQREAKLKSVSKSTEMEFYLEFEVKNSHGVLSIVLKNYQYTGGANGENLNYYYNIDIESNRTIQLSDLFKAESNYKLAINGEINRQIAEREKNGEKFDNFKTITNNRQFYIEGEDLVIVFPQYSIGPRTIGIPEFRIPLYQLNDYLKVPISRVEGSVYYNHKYNFQFKIAPIWEDKVYIVESYNNENLEAKIDFVYTPKDSNLMDYRLMSILVMDRDAYYKLSRDNKNNLGYVISETSEYVYIIETYGSNPYIYGSRAYNEYKELSVVIDGVDDLFKLNATKEESKEYKNVKDYKWVMINGKKENLNKDMYVTKNGTLMIPVAKVSKSLGYKVKWDPQKNTVTLDAGKTSTISIGKNQYAFSKALVFLEEEAVVINGTAFVPVSYFEKVLNLEVKINAEGMLTIERR</sequence>
<protein>
    <recommendedName>
        <fullName evidence="7">Copper amine oxidase N-terminal domain-containing protein</fullName>
    </recommendedName>
</protein>
<dbReference type="Gene3D" id="3.30.565.40">
    <property type="entry name" value="Fervidobacterium nodosum Rt17-B1 like"/>
    <property type="match status" value="1"/>
</dbReference>
<feature type="domain" description="Copper amine oxidase-like N-terminal" evidence="2">
    <location>
        <begin position="402"/>
        <end position="502"/>
    </location>
</feature>
<evidence type="ECO:0000256" key="1">
    <source>
        <dbReference type="SAM" id="SignalP"/>
    </source>
</evidence>
<dbReference type="RefSeq" id="WP_072743854.1">
    <property type="nucleotide sequence ID" value="NZ_FQXR01000005.1"/>
</dbReference>
<dbReference type="Proteomes" id="UP000184389">
    <property type="component" value="Unassembled WGS sequence"/>
</dbReference>
<dbReference type="Pfam" id="PF11738">
    <property type="entry name" value="DUF3298"/>
    <property type="match status" value="1"/>
</dbReference>
<feature type="domain" description="Deacetylase PdaC" evidence="4">
    <location>
        <begin position="62"/>
        <end position="149"/>
    </location>
</feature>
<evidence type="ECO:0000313" key="5">
    <source>
        <dbReference type="EMBL" id="SHH84737.1"/>
    </source>
</evidence>
<name>A0A1M5WBA5_9FIRM</name>
<organism evidence="5 6">
    <name type="scientific">Sporanaerobacter acetigenes DSM 13106</name>
    <dbReference type="NCBI Taxonomy" id="1123281"/>
    <lineage>
        <taxon>Bacteria</taxon>
        <taxon>Bacillati</taxon>
        <taxon>Bacillota</taxon>
        <taxon>Tissierellia</taxon>
        <taxon>Tissierellales</taxon>
        <taxon>Sporanaerobacteraceae</taxon>
        <taxon>Sporanaerobacter</taxon>
    </lineage>
</organism>
<reference evidence="5 6" key="1">
    <citation type="submission" date="2016-11" db="EMBL/GenBank/DDBJ databases">
        <authorList>
            <person name="Jaros S."/>
            <person name="Januszkiewicz K."/>
            <person name="Wedrychowicz H."/>
        </authorList>
    </citation>
    <scope>NUCLEOTIDE SEQUENCE [LARGE SCALE GENOMIC DNA]</scope>
    <source>
        <strain evidence="5 6">DSM 13106</strain>
    </source>
</reference>
<feature type="domain" description="DUF3298" evidence="3">
    <location>
        <begin position="169"/>
        <end position="242"/>
    </location>
</feature>
<evidence type="ECO:0000313" key="6">
    <source>
        <dbReference type="Proteomes" id="UP000184389"/>
    </source>
</evidence>
<evidence type="ECO:0000259" key="2">
    <source>
        <dbReference type="Pfam" id="PF07833"/>
    </source>
</evidence>
<dbReference type="EMBL" id="FQXR01000005">
    <property type="protein sequence ID" value="SHH84737.1"/>
    <property type="molecule type" value="Genomic_DNA"/>
</dbReference>
<feature type="chain" id="PRO_5039543221" description="Copper amine oxidase N-terminal domain-containing protein" evidence="1">
    <location>
        <begin position="24"/>
        <end position="510"/>
    </location>
</feature>
<evidence type="ECO:0008006" key="7">
    <source>
        <dbReference type="Google" id="ProtNLM"/>
    </source>
</evidence>
<dbReference type="OrthoDB" id="4990at2"/>
<dbReference type="InterPro" id="IPR025303">
    <property type="entry name" value="PdaC"/>
</dbReference>
<dbReference type="Gene3D" id="3.90.640.20">
    <property type="entry name" value="Heat-shock cognate protein, ATPase"/>
    <property type="match status" value="1"/>
</dbReference>
<feature type="signal peptide" evidence="1">
    <location>
        <begin position="1"/>
        <end position="23"/>
    </location>
</feature>
<dbReference type="Pfam" id="PF07833">
    <property type="entry name" value="Cu_amine_oxidN1"/>
    <property type="match status" value="1"/>
</dbReference>
<dbReference type="SUPFAM" id="SSF55383">
    <property type="entry name" value="Copper amine oxidase, domain N"/>
    <property type="match status" value="1"/>
</dbReference>
<dbReference type="Gene3D" id="3.30.457.10">
    <property type="entry name" value="Copper amine oxidase-like, N-terminal domain"/>
    <property type="match status" value="1"/>
</dbReference>
<dbReference type="InterPro" id="IPR012854">
    <property type="entry name" value="Cu_amine_oxidase-like_N"/>
</dbReference>
<dbReference type="InterPro" id="IPR036582">
    <property type="entry name" value="Mao_N_sf"/>
</dbReference>
<accession>A0A1M5WBA5</accession>